<dbReference type="Pfam" id="PF02873">
    <property type="entry name" value="MurB_C"/>
    <property type="match status" value="1"/>
</dbReference>
<evidence type="ECO:0000256" key="2">
    <source>
        <dbReference type="ARBA" id="ARBA00003921"/>
    </source>
</evidence>
<evidence type="ECO:0000256" key="15">
    <source>
        <dbReference type="ARBA" id="ARBA00048914"/>
    </source>
</evidence>
<evidence type="ECO:0000256" key="7">
    <source>
        <dbReference type="ARBA" id="ARBA00022630"/>
    </source>
</evidence>
<dbReference type="AlphaFoldDB" id="A0A1F6BJJ5"/>
<dbReference type="STRING" id="1798391.A2968_01515"/>
<keyword evidence="6 16" id="KW-0132">Cell division</keyword>
<comment type="caution">
    <text evidence="18">The sequence shown here is derived from an EMBL/GenBank/DDBJ whole genome shotgun (WGS) entry which is preliminary data.</text>
</comment>
<evidence type="ECO:0000256" key="16">
    <source>
        <dbReference type="HAMAP-Rule" id="MF_00037"/>
    </source>
</evidence>
<evidence type="ECO:0000256" key="3">
    <source>
        <dbReference type="ARBA" id="ARBA00004496"/>
    </source>
</evidence>
<evidence type="ECO:0000256" key="1">
    <source>
        <dbReference type="ARBA" id="ARBA00001974"/>
    </source>
</evidence>
<dbReference type="PANTHER" id="PTHR21071:SF4">
    <property type="entry name" value="UDP-N-ACETYLENOLPYRUVOYLGLUCOSAMINE REDUCTASE"/>
    <property type="match status" value="1"/>
</dbReference>
<feature type="active site" evidence="16">
    <location>
        <position position="161"/>
    </location>
</feature>
<keyword evidence="11 16" id="KW-0573">Peptidoglycan synthesis</keyword>
<dbReference type="InterPro" id="IPR003170">
    <property type="entry name" value="MurB"/>
</dbReference>
<dbReference type="NCBIfam" id="TIGR00179">
    <property type="entry name" value="murB"/>
    <property type="match status" value="1"/>
</dbReference>
<dbReference type="InterPro" id="IPR016169">
    <property type="entry name" value="FAD-bd_PCMH_sub2"/>
</dbReference>
<evidence type="ECO:0000256" key="9">
    <source>
        <dbReference type="ARBA" id="ARBA00022857"/>
    </source>
</evidence>
<dbReference type="GO" id="GO:0071949">
    <property type="term" value="F:FAD binding"/>
    <property type="evidence" value="ECO:0007669"/>
    <property type="project" value="InterPro"/>
</dbReference>
<dbReference type="EMBL" id="MFJU01000006">
    <property type="protein sequence ID" value="OGG37106.1"/>
    <property type="molecule type" value="Genomic_DNA"/>
</dbReference>
<dbReference type="InterPro" id="IPR006094">
    <property type="entry name" value="Oxid_FAD_bind_N"/>
</dbReference>
<comment type="cofactor">
    <cofactor evidence="1 16">
        <name>FAD</name>
        <dbReference type="ChEBI" id="CHEBI:57692"/>
    </cofactor>
</comment>
<dbReference type="GO" id="GO:0009252">
    <property type="term" value="P:peptidoglycan biosynthetic process"/>
    <property type="evidence" value="ECO:0007669"/>
    <property type="project" value="UniProtKB-UniRule"/>
</dbReference>
<sequence length="305" mass="33792">MPLFKISRNQFLAVYSTFSIGGKAKSIYHAENRQELIGILDFLHKKRSRFGIFACGSNIVFPDKGVTYPMIQVTGGKIRVHKSKVLADAGVRLSDLVDFYLNKNLAGLEKFSGIPGSVGGAVVGNAGAYGESIGDYIIKVEVWQNGQVKFLERQMCKFSYRHSIFKEKPFIVLRVELKAVSAEGMKLKKISAEIIRLRELKYKSGLKCPGSFFKNIPIADASDSLLSKINQNVIKGGKIPAGYLLESVGAKGVRVGGIKVADYHGNLFINDGQGTFADVKKLAKILKERVKRKYGITLEEEIRYF</sequence>
<evidence type="ECO:0000259" key="17">
    <source>
        <dbReference type="PROSITE" id="PS51387"/>
    </source>
</evidence>
<dbReference type="Pfam" id="PF01565">
    <property type="entry name" value="FAD_binding_4"/>
    <property type="match status" value="1"/>
</dbReference>
<gene>
    <name evidence="16" type="primary">murB</name>
    <name evidence="18" type="ORF">A2968_01515</name>
</gene>
<keyword evidence="8 16" id="KW-0274">FAD</keyword>
<organism evidence="18 19">
    <name type="scientific">Candidatus Gottesmanbacteria bacterium RIFCSPLOWO2_01_FULL_42_22</name>
    <dbReference type="NCBI Taxonomy" id="1798391"/>
    <lineage>
        <taxon>Bacteria</taxon>
        <taxon>Candidatus Gottesmaniibacteriota</taxon>
    </lineage>
</organism>
<dbReference type="InterPro" id="IPR011601">
    <property type="entry name" value="MurB_C"/>
</dbReference>
<evidence type="ECO:0000256" key="12">
    <source>
        <dbReference type="ARBA" id="ARBA00023002"/>
    </source>
</evidence>
<comment type="pathway">
    <text evidence="4 16">Cell wall biogenesis; peptidoglycan biosynthesis.</text>
</comment>
<evidence type="ECO:0000256" key="4">
    <source>
        <dbReference type="ARBA" id="ARBA00004752"/>
    </source>
</evidence>
<dbReference type="Proteomes" id="UP000176228">
    <property type="component" value="Unassembled WGS sequence"/>
</dbReference>
<protein>
    <recommendedName>
        <fullName evidence="16">UDP-N-acetylenolpyruvoylglucosamine reductase</fullName>
        <ecNumber evidence="16">1.3.1.98</ecNumber>
    </recommendedName>
    <alternativeName>
        <fullName evidence="16">UDP-N-acetylmuramate dehydrogenase</fullName>
    </alternativeName>
</protein>
<dbReference type="GO" id="GO:0051301">
    <property type="term" value="P:cell division"/>
    <property type="evidence" value="ECO:0007669"/>
    <property type="project" value="UniProtKB-KW"/>
</dbReference>
<evidence type="ECO:0000313" key="18">
    <source>
        <dbReference type="EMBL" id="OGG37106.1"/>
    </source>
</evidence>
<evidence type="ECO:0000313" key="19">
    <source>
        <dbReference type="Proteomes" id="UP000176228"/>
    </source>
</evidence>
<proteinExistence type="inferred from homology"/>
<comment type="subcellular location">
    <subcellularLocation>
        <location evidence="3 16">Cytoplasm</location>
    </subcellularLocation>
</comment>
<dbReference type="Gene3D" id="3.30.43.10">
    <property type="entry name" value="Uridine Diphospho-n-acetylenolpyruvylglucosamine Reductase, domain 2"/>
    <property type="match status" value="1"/>
</dbReference>
<keyword evidence="13 16" id="KW-0131">Cell cycle</keyword>
<keyword evidence="14 16" id="KW-0961">Cell wall biogenesis/degradation</keyword>
<evidence type="ECO:0000256" key="6">
    <source>
        <dbReference type="ARBA" id="ARBA00022618"/>
    </source>
</evidence>
<dbReference type="EC" id="1.3.1.98" evidence="16"/>
<dbReference type="GO" id="GO:0005829">
    <property type="term" value="C:cytosol"/>
    <property type="evidence" value="ECO:0007669"/>
    <property type="project" value="TreeGrafter"/>
</dbReference>
<feature type="domain" description="FAD-binding PCMH-type" evidence="17">
    <location>
        <begin position="20"/>
        <end position="200"/>
    </location>
</feature>
<keyword evidence="12 16" id="KW-0560">Oxidoreductase</keyword>
<evidence type="ECO:0000256" key="5">
    <source>
        <dbReference type="ARBA" id="ARBA00022490"/>
    </source>
</evidence>
<dbReference type="UniPathway" id="UPA00219"/>
<dbReference type="SUPFAM" id="SSF56176">
    <property type="entry name" value="FAD-binding/transporter-associated domain-like"/>
    <property type="match status" value="1"/>
</dbReference>
<dbReference type="GO" id="GO:0071555">
    <property type="term" value="P:cell wall organization"/>
    <property type="evidence" value="ECO:0007669"/>
    <property type="project" value="UniProtKB-KW"/>
</dbReference>
<dbReference type="SUPFAM" id="SSF56194">
    <property type="entry name" value="Uridine diphospho-N-Acetylenolpyruvylglucosamine reductase, MurB, C-terminal domain"/>
    <property type="match status" value="1"/>
</dbReference>
<dbReference type="GO" id="GO:0008360">
    <property type="term" value="P:regulation of cell shape"/>
    <property type="evidence" value="ECO:0007669"/>
    <property type="project" value="UniProtKB-KW"/>
</dbReference>
<comment type="function">
    <text evidence="2 16">Cell wall formation.</text>
</comment>
<dbReference type="Gene3D" id="3.30.465.10">
    <property type="match status" value="1"/>
</dbReference>
<dbReference type="GO" id="GO:0008762">
    <property type="term" value="F:UDP-N-acetylmuramate dehydrogenase activity"/>
    <property type="evidence" value="ECO:0007669"/>
    <property type="project" value="UniProtKB-UniRule"/>
</dbReference>
<feature type="active site" description="Proton donor" evidence="16">
    <location>
        <position position="211"/>
    </location>
</feature>
<evidence type="ECO:0000256" key="13">
    <source>
        <dbReference type="ARBA" id="ARBA00023306"/>
    </source>
</evidence>
<evidence type="ECO:0000256" key="10">
    <source>
        <dbReference type="ARBA" id="ARBA00022960"/>
    </source>
</evidence>
<dbReference type="HAMAP" id="MF_00037">
    <property type="entry name" value="MurB"/>
    <property type="match status" value="1"/>
</dbReference>
<reference evidence="18 19" key="1">
    <citation type="journal article" date="2016" name="Nat. Commun.">
        <title>Thousands of microbial genomes shed light on interconnected biogeochemical processes in an aquifer system.</title>
        <authorList>
            <person name="Anantharaman K."/>
            <person name="Brown C.T."/>
            <person name="Hug L.A."/>
            <person name="Sharon I."/>
            <person name="Castelle C.J."/>
            <person name="Probst A.J."/>
            <person name="Thomas B.C."/>
            <person name="Singh A."/>
            <person name="Wilkins M.J."/>
            <person name="Karaoz U."/>
            <person name="Brodie E.L."/>
            <person name="Williams K.H."/>
            <person name="Hubbard S.S."/>
            <person name="Banfield J.F."/>
        </authorList>
    </citation>
    <scope>NUCLEOTIDE SEQUENCE [LARGE SCALE GENOMIC DNA]</scope>
</reference>
<dbReference type="InterPro" id="IPR016166">
    <property type="entry name" value="FAD-bd_PCMH"/>
</dbReference>
<comment type="catalytic activity">
    <reaction evidence="15 16">
        <text>UDP-N-acetyl-alpha-D-muramate + NADP(+) = UDP-N-acetyl-3-O-(1-carboxyvinyl)-alpha-D-glucosamine + NADPH + H(+)</text>
        <dbReference type="Rhea" id="RHEA:12248"/>
        <dbReference type="ChEBI" id="CHEBI:15378"/>
        <dbReference type="ChEBI" id="CHEBI:57783"/>
        <dbReference type="ChEBI" id="CHEBI:58349"/>
        <dbReference type="ChEBI" id="CHEBI:68483"/>
        <dbReference type="ChEBI" id="CHEBI:70757"/>
        <dbReference type="EC" id="1.3.1.98"/>
    </reaction>
</comment>
<keyword evidence="10 16" id="KW-0133">Cell shape</keyword>
<name>A0A1F6BJJ5_9BACT</name>
<dbReference type="InterPro" id="IPR036635">
    <property type="entry name" value="MurB_C_sf"/>
</dbReference>
<evidence type="ECO:0000256" key="14">
    <source>
        <dbReference type="ARBA" id="ARBA00023316"/>
    </source>
</evidence>
<accession>A0A1F6BJJ5</accession>
<dbReference type="PANTHER" id="PTHR21071">
    <property type="entry name" value="UDP-N-ACETYLENOLPYRUVOYLGLUCOSAMINE REDUCTASE"/>
    <property type="match status" value="1"/>
</dbReference>
<keyword evidence="7 16" id="KW-0285">Flavoprotein</keyword>
<dbReference type="InterPro" id="IPR016167">
    <property type="entry name" value="FAD-bd_PCMH_sub1"/>
</dbReference>
<keyword evidence="5 16" id="KW-0963">Cytoplasm</keyword>
<evidence type="ECO:0000256" key="8">
    <source>
        <dbReference type="ARBA" id="ARBA00022827"/>
    </source>
</evidence>
<dbReference type="Gene3D" id="3.90.78.10">
    <property type="entry name" value="UDP-N-acetylenolpyruvoylglucosamine reductase, C-terminal domain"/>
    <property type="match status" value="1"/>
</dbReference>
<dbReference type="InterPro" id="IPR036318">
    <property type="entry name" value="FAD-bd_PCMH-like_sf"/>
</dbReference>
<feature type="active site" evidence="16">
    <location>
        <position position="301"/>
    </location>
</feature>
<comment type="similarity">
    <text evidence="16">Belongs to the MurB family.</text>
</comment>
<evidence type="ECO:0000256" key="11">
    <source>
        <dbReference type="ARBA" id="ARBA00022984"/>
    </source>
</evidence>
<dbReference type="PROSITE" id="PS51387">
    <property type="entry name" value="FAD_PCMH"/>
    <property type="match status" value="1"/>
</dbReference>
<keyword evidence="9 16" id="KW-0521">NADP</keyword>